<dbReference type="Proteomes" id="UP000813018">
    <property type="component" value="Unassembled WGS sequence"/>
</dbReference>
<dbReference type="EMBL" id="JAHYXK010000002">
    <property type="protein sequence ID" value="MBW7465994.1"/>
    <property type="molecule type" value="Genomic_DNA"/>
</dbReference>
<dbReference type="SMART" id="SM00382">
    <property type="entry name" value="AAA"/>
    <property type="match status" value="1"/>
</dbReference>
<sequence>MPIIFLDGFTRAQLRNTITHNGEPLYGEIWFYEQLLEIDRLGLVKDTWYVKWNYTLSSHPDSRNKSEGQIDFLIISKYGVLIIEIKGGNINLKDGNFSYEYQGLNTPCQDPFIQVKENMFSLNTLLNDKDVFFYRAVIFPHDTKFKPVGPSYEGYAHQFFSRLDIINIREREQTESLHRFLIKLARTSRSKLVAAYTSQKATQQLNSLAFERYPELNNKKVEQVKRALFPNSTSYGFNPESLNKIIQDENVEIFDGLRKNKKIMIQGPPGSGKTVLARKFIADQILKDQKGIYLCATKLLSAYMTHDLLIDNKINPNSLVIKTFPYDAIDNYVNKILGSTTVDFVVVDEAQEFMDRGLDDLIFKMCEKLGNPRFLLLYDNQQAFMASFTDFDFFPNYVCDNYGFVHYEFSTVHRSSQSKKVTSFCKELRECESHNILQTLNKALIPTSKIRSNQLGKLVRETYEKAKSLTDSSLTFSDTIILVESRAFDAFKIIVNKYYSSNAEELTEDNIGIIPTKIRFTTPLKFKGLEKPNVILILKDNISAYNKVQAYVGATRAMVGLYLYLWETEVA</sequence>
<evidence type="ECO:0000259" key="1">
    <source>
        <dbReference type="SMART" id="SM00382"/>
    </source>
</evidence>
<dbReference type="Pfam" id="PF08378">
    <property type="entry name" value="NERD"/>
    <property type="match status" value="1"/>
</dbReference>
<reference evidence="2 3" key="1">
    <citation type="journal article" date="2016" name="Int. J. Syst. Evol. Microbiol.">
        <title>Pontibacter aydingkolensis sp. nov., isolated from soil of a salt lake.</title>
        <authorList>
            <person name="Osman G."/>
            <person name="Zhang T."/>
            <person name="Lou K."/>
            <person name="Gao Y."/>
            <person name="Chang W."/>
            <person name="Lin Q."/>
            <person name="Yang H.M."/>
            <person name="Huo X.D."/>
            <person name="Wang N."/>
        </authorList>
    </citation>
    <scope>NUCLEOTIDE SEQUENCE [LARGE SCALE GENOMIC DNA]</scope>
    <source>
        <strain evidence="2 3">KACC 19255</strain>
    </source>
</reference>
<comment type="caution">
    <text evidence="2">The sequence shown here is derived from an EMBL/GenBank/DDBJ whole genome shotgun (WGS) entry which is preliminary data.</text>
</comment>
<dbReference type="InterPro" id="IPR014774">
    <property type="entry name" value="KaiC-like_dom"/>
</dbReference>
<gene>
    <name evidence="2" type="ORF">K0O23_02870</name>
</gene>
<dbReference type="Pfam" id="PF06745">
    <property type="entry name" value="ATPase"/>
    <property type="match status" value="1"/>
</dbReference>
<dbReference type="SUPFAM" id="SSF52540">
    <property type="entry name" value="P-loop containing nucleoside triphosphate hydrolases"/>
    <property type="match status" value="2"/>
</dbReference>
<dbReference type="Gene3D" id="3.40.50.300">
    <property type="entry name" value="P-loop containing nucleotide triphosphate hydrolases"/>
    <property type="match status" value="2"/>
</dbReference>
<feature type="domain" description="AAA+ ATPase" evidence="1">
    <location>
        <begin position="259"/>
        <end position="399"/>
    </location>
</feature>
<name>A0ABS7CQ93_9BACT</name>
<dbReference type="RefSeq" id="WP_219875887.1">
    <property type="nucleotide sequence ID" value="NZ_JAHYXK010000002.1"/>
</dbReference>
<proteinExistence type="predicted"/>
<keyword evidence="3" id="KW-1185">Reference proteome</keyword>
<evidence type="ECO:0000313" key="3">
    <source>
        <dbReference type="Proteomes" id="UP000813018"/>
    </source>
</evidence>
<organism evidence="2 3">
    <name type="scientific">Pontibacter aydingkolensis</name>
    <dbReference type="NCBI Taxonomy" id="1911536"/>
    <lineage>
        <taxon>Bacteria</taxon>
        <taxon>Pseudomonadati</taxon>
        <taxon>Bacteroidota</taxon>
        <taxon>Cytophagia</taxon>
        <taxon>Cytophagales</taxon>
        <taxon>Hymenobacteraceae</taxon>
        <taxon>Pontibacter</taxon>
    </lineage>
</organism>
<accession>A0ABS7CQ93</accession>
<protein>
    <submittedName>
        <fullName evidence="2">NERD domain-containing protein</fullName>
    </submittedName>
</protein>
<dbReference type="InterPro" id="IPR003593">
    <property type="entry name" value="AAA+_ATPase"/>
</dbReference>
<dbReference type="InterPro" id="IPR027417">
    <property type="entry name" value="P-loop_NTPase"/>
</dbReference>
<dbReference type="InterPro" id="IPR011528">
    <property type="entry name" value="NERD"/>
</dbReference>
<evidence type="ECO:0000313" key="2">
    <source>
        <dbReference type="EMBL" id="MBW7465994.1"/>
    </source>
</evidence>